<feature type="repeat" description="PPR" evidence="2">
    <location>
        <begin position="69"/>
        <end position="103"/>
    </location>
</feature>
<protein>
    <submittedName>
        <fullName evidence="4">Pentatricopeptide repeat-containing protein</fullName>
    </submittedName>
</protein>
<dbReference type="Proteomes" id="UP001179952">
    <property type="component" value="Unassembled WGS sequence"/>
</dbReference>
<dbReference type="InterPro" id="IPR032867">
    <property type="entry name" value="DYW_dom"/>
</dbReference>
<dbReference type="FunFam" id="1.25.40.10:FF:000344">
    <property type="entry name" value="Pentatricopeptide repeat-containing protein"/>
    <property type="match status" value="1"/>
</dbReference>
<feature type="repeat" description="PPR" evidence="2">
    <location>
        <begin position="373"/>
        <end position="408"/>
    </location>
</feature>
<evidence type="ECO:0000313" key="4">
    <source>
        <dbReference type="EMBL" id="KAK1270097.1"/>
    </source>
</evidence>
<dbReference type="InterPro" id="IPR046960">
    <property type="entry name" value="PPR_At4g14850-like_plant"/>
</dbReference>
<keyword evidence="5" id="KW-1185">Reference proteome</keyword>
<dbReference type="EMBL" id="JAUJYN010000005">
    <property type="protein sequence ID" value="KAK1270097.1"/>
    <property type="molecule type" value="Genomic_DNA"/>
</dbReference>
<evidence type="ECO:0000256" key="1">
    <source>
        <dbReference type="ARBA" id="ARBA00022737"/>
    </source>
</evidence>
<dbReference type="PANTHER" id="PTHR47926:SF398">
    <property type="entry name" value="PENTATRICOPEPTIDE REPEAT-CONTAINING PROTEIN"/>
    <property type="match status" value="1"/>
</dbReference>
<reference evidence="4" key="1">
    <citation type="journal article" date="2023" name="Nat. Commun.">
        <title>Diploid and tetraploid genomes of Acorus and the evolution of monocots.</title>
        <authorList>
            <person name="Ma L."/>
            <person name="Liu K.W."/>
            <person name="Li Z."/>
            <person name="Hsiao Y.Y."/>
            <person name="Qi Y."/>
            <person name="Fu T."/>
            <person name="Tang G.D."/>
            <person name="Zhang D."/>
            <person name="Sun W.H."/>
            <person name="Liu D.K."/>
            <person name="Li Y."/>
            <person name="Chen G.Z."/>
            <person name="Liu X.D."/>
            <person name="Liao X.Y."/>
            <person name="Jiang Y.T."/>
            <person name="Yu X."/>
            <person name="Hao Y."/>
            <person name="Huang J."/>
            <person name="Zhao X.W."/>
            <person name="Ke S."/>
            <person name="Chen Y.Y."/>
            <person name="Wu W.L."/>
            <person name="Hsu J.L."/>
            <person name="Lin Y.F."/>
            <person name="Huang M.D."/>
            <person name="Li C.Y."/>
            <person name="Huang L."/>
            <person name="Wang Z.W."/>
            <person name="Zhao X."/>
            <person name="Zhong W.Y."/>
            <person name="Peng D.H."/>
            <person name="Ahmad S."/>
            <person name="Lan S."/>
            <person name="Zhang J.S."/>
            <person name="Tsai W.C."/>
            <person name="Van de Peer Y."/>
            <person name="Liu Z.J."/>
        </authorList>
    </citation>
    <scope>NUCLEOTIDE SEQUENCE</scope>
    <source>
        <strain evidence="4">SCP</strain>
    </source>
</reference>
<evidence type="ECO:0000313" key="5">
    <source>
        <dbReference type="Proteomes" id="UP001179952"/>
    </source>
</evidence>
<reference evidence="4" key="2">
    <citation type="submission" date="2023-06" db="EMBL/GenBank/DDBJ databases">
        <authorList>
            <person name="Ma L."/>
            <person name="Liu K.-W."/>
            <person name="Li Z."/>
            <person name="Hsiao Y.-Y."/>
            <person name="Qi Y."/>
            <person name="Fu T."/>
            <person name="Tang G."/>
            <person name="Zhang D."/>
            <person name="Sun W.-H."/>
            <person name="Liu D.-K."/>
            <person name="Li Y."/>
            <person name="Chen G.-Z."/>
            <person name="Liu X.-D."/>
            <person name="Liao X.-Y."/>
            <person name="Jiang Y.-T."/>
            <person name="Yu X."/>
            <person name="Hao Y."/>
            <person name="Huang J."/>
            <person name="Zhao X.-W."/>
            <person name="Ke S."/>
            <person name="Chen Y.-Y."/>
            <person name="Wu W.-L."/>
            <person name="Hsu J.-L."/>
            <person name="Lin Y.-F."/>
            <person name="Huang M.-D."/>
            <person name="Li C.-Y."/>
            <person name="Huang L."/>
            <person name="Wang Z.-W."/>
            <person name="Zhao X."/>
            <person name="Zhong W.-Y."/>
            <person name="Peng D.-H."/>
            <person name="Ahmad S."/>
            <person name="Lan S."/>
            <person name="Zhang J.-S."/>
            <person name="Tsai W.-C."/>
            <person name="Van De Peer Y."/>
            <person name="Liu Z.-J."/>
        </authorList>
    </citation>
    <scope>NUCLEOTIDE SEQUENCE</scope>
    <source>
        <strain evidence="4">SCP</strain>
        <tissue evidence="4">Leaves</tissue>
    </source>
</reference>
<proteinExistence type="predicted"/>
<evidence type="ECO:0000259" key="3">
    <source>
        <dbReference type="Pfam" id="PF14432"/>
    </source>
</evidence>
<dbReference type="GO" id="GO:0009451">
    <property type="term" value="P:RNA modification"/>
    <property type="evidence" value="ECO:0007669"/>
    <property type="project" value="InterPro"/>
</dbReference>
<dbReference type="Pfam" id="PF13041">
    <property type="entry name" value="PPR_2"/>
    <property type="match status" value="1"/>
</dbReference>
<dbReference type="InterPro" id="IPR002885">
    <property type="entry name" value="PPR_rpt"/>
</dbReference>
<sequence length="681" mass="75513">MNPIAAQIESAIRTSSPLLARSLHAKILRSFPHHPLPLFLTTHLVNMYSKLDLPRLAFTLHSSIPTTPSVVSWTSLISGSSQNGRFFDALSLFVRMRRSSVPPNDFTFPCVFKASSALRSMIDGQMLHADAFKFGLSNDVYVASAALDMYLKLGFGHDALRVFDEMPKRTVVAWNSIVSNSVQSGRPEEALEVFVRLRRVGEVEPNGITHCAVLNACADLKDLRFGFQVHCLVVRDGWGSDVSVVNGLVDFYGKCHRTDLARVVFDSIGGPNDVSWCSMIVVYMQNNEEESALEMFLRARRGGFVVTEFMASSAISACAGIAVLDLGRSIHATAIRSRIDRNVFVASALVDMYGKCGSVVDAERVFAEMPVRNFVSWNSMIGGYAHQGWADEAVATFEEMMREGGVAPNYMTMVNVLSACSRGGRVDEGLEVFEGMRGVYGIEPGAEHYACVVDMLGRAGMVERAYAVIEEMPIEPTVSVWGALLGACRMHRKTEMGRVAALKLFELDPHDSGNHVLLSNMLGADGRWEEATKVRKEMKGVGIKKGTGYSWISWKNAIHVFQAKDTSHEMSMEIHATLAKLTRDMKAMGYVPDTNFSLYDVEEEEKETEVFYHSEKLALAFGLLCIPQGVPIRINKNLRVCGDCHSAIKFISGIVGREIIVRDNNRFHHFKNSYCSCGDYW</sequence>
<dbReference type="FunFam" id="1.25.40.10:FF:000196">
    <property type="entry name" value="Pentatricopeptide repeat-containing protein At4g14850"/>
    <property type="match status" value="1"/>
</dbReference>
<dbReference type="PROSITE" id="PS51375">
    <property type="entry name" value="PPR"/>
    <property type="match status" value="3"/>
</dbReference>
<dbReference type="InterPro" id="IPR046848">
    <property type="entry name" value="E_motif"/>
</dbReference>
<dbReference type="Gene3D" id="1.25.40.10">
    <property type="entry name" value="Tetratricopeptide repeat domain"/>
    <property type="match status" value="4"/>
</dbReference>
<dbReference type="NCBIfam" id="TIGR00756">
    <property type="entry name" value="PPR"/>
    <property type="match status" value="4"/>
</dbReference>
<gene>
    <name evidence="4" type="ORF">QJS04_geneDACA013053</name>
</gene>
<feature type="repeat" description="PPR" evidence="2">
    <location>
        <begin position="170"/>
        <end position="204"/>
    </location>
</feature>
<dbReference type="FunFam" id="1.25.40.10:FF:001211">
    <property type="entry name" value="Pentatricopeptide repeat-containing protein"/>
    <property type="match status" value="1"/>
</dbReference>
<dbReference type="Pfam" id="PF20431">
    <property type="entry name" value="E_motif"/>
    <property type="match status" value="1"/>
</dbReference>
<dbReference type="Pfam" id="PF01535">
    <property type="entry name" value="PPR"/>
    <property type="match status" value="7"/>
</dbReference>
<organism evidence="4 5">
    <name type="scientific">Acorus gramineus</name>
    <name type="common">Dwarf sweet flag</name>
    <dbReference type="NCBI Taxonomy" id="55184"/>
    <lineage>
        <taxon>Eukaryota</taxon>
        <taxon>Viridiplantae</taxon>
        <taxon>Streptophyta</taxon>
        <taxon>Embryophyta</taxon>
        <taxon>Tracheophyta</taxon>
        <taxon>Spermatophyta</taxon>
        <taxon>Magnoliopsida</taxon>
        <taxon>Liliopsida</taxon>
        <taxon>Acoraceae</taxon>
        <taxon>Acorus</taxon>
    </lineage>
</organism>
<dbReference type="InterPro" id="IPR011990">
    <property type="entry name" value="TPR-like_helical_dom_sf"/>
</dbReference>
<dbReference type="Pfam" id="PF14432">
    <property type="entry name" value="DYW_deaminase"/>
    <property type="match status" value="1"/>
</dbReference>
<dbReference type="PANTHER" id="PTHR47926">
    <property type="entry name" value="PENTATRICOPEPTIDE REPEAT-CONTAINING PROTEIN"/>
    <property type="match status" value="1"/>
</dbReference>
<comment type="caution">
    <text evidence="4">The sequence shown here is derived from an EMBL/GenBank/DDBJ whole genome shotgun (WGS) entry which is preliminary data.</text>
</comment>
<evidence type="ECO:0000256" key="2">
    <source>
        <dbReference type="PROSITE-ProRule" id="PRU00708"/>
    </source>
</evidence>
<keyword evidence="1" id="KW-0677">Repeat</keyword>
<dbReference type="GO" id="GO:0003723">
    <property type="term" value="F:RNA binding"/>
    <property type="evidence" value="ECO:0007669"/>
    <property type="project" value="InterPro"/>
</dbReference>
<dbReference type="GO" id="GO:0008270">
    <property type="term" value="F:zinc ion binding"/>
    <property type="evidence" value="ECO:0007669"/>
    <property type="project" value="InterPro"/>
</dbReference>
<dbReference type="AlphaFoldDB" id="A0AAV9B258"/>
<name>A0AAV9B258_ACOGR</name>
<feature type="domain" description="DYW" evidence="3">
    <location>
        <begin position="589"/>
        <end position="681"/>
    </location>
</feature>
<accession>A0AAV9B258</accession>